<reference evidence="2" key="1">
    <citation type="submission" date="2019-06" db="EMBL/GenBank/DDBJ databases">
        <authorList>
            <person name="Zheng W."/>
        </authorList>
    </citation>
    <scope>NUCLEOTIDE SEQUENCE</scope>
    <source>
        <strain evidence="2">QDHG01</strain>
    </source>
</reference>
<feature type="region of interest" description="Disordered" evidence="1">
    <location>
        <begin position="126"/>
        <end position="165"/>
    </location>
</feature>
<proteinExistence type="predicted"/>
<comment type="caution">
    <text evidence="2">The sequence shown here is derived from an EMBL/GenBank/DDBJ whole genome shotgun (WGS) entry which is preliminary data.</text>
</comment>
<evidence type="ECO:0000313" key="2">
    <source>
        <dbReference type="EMBL" id="TNV72049.1"/>
    </source>
</evidence>
<evidence type="ECO:0000256" key="1">
    <source>
        <dbReference type="SAM" id="MobiDB-lite"/>
    </source>
</evidence>
<keyword evidence="3" id="KW-1185">Reference proteome</keyword>
<protein>
    <submittedName>
        <fullName evidence="2">Uncharacterized protein</fullName>
    </submittedName>
</protein>
<gene>
    <name evidence="2" type="ORF">FGO68_gene3336</name>
</gene>
<sequence>MQRKGYPVQKIFQQDVECISTRRFMTLDEITEETVEHFIGSAAASHQEQPSFHSEDSYDLLVVGPALTGKRPSFVPPLNLSGLPGYESSSDEEDEIVAQQQQVQKPYDYGETMKYIENFYANMKQQTNNGSGGGSVQQSHNHLVPPTISQSTTSNHHQHSKVPSAYGSQNNLLQYRTNGAISEQDHQNVTYTHNGHRDNSMIAFDNGASSMQQISYYDHLSRDDDEINGYE</sequence>
<dbReference type="OrthoDB" id="327118at2759"/>
<organism evidence="2 3">
    <name type="scientific">Halteria grandinella</name>
    <dbReference type="NCBI Taxonomy" id="5974"/>
    <lineage>
        <taxon>Eukaryota</taxon>
        <taxon>Sar</taxon>
        <taxon>Alveolata</taxon>
        <taxon>Ciliophora</taxon>
        <taxon>Intramacronucleata</taxon>
        <taxon>Spirotrichea</taxon>
        <taxon>Stichotrichia</taxon>
        <taxon>Sporadotrichida</taxon>
        <taxon>Halteriidae</taxon>
        <taxon>Halteria</taxon>
    </lineage>
</organism>
<name>A0A8J8SVC8_HALGN</name>
<dbReference type="Proteomes" id="UP000785679">
    <property type="component" value="Unassembled WGS sequence"/>
</dbReference>
<evidence type="ECO:0000313" key="3">
    <source>
        <dbReference type="Proteomes" id="UP000785679"/>
    </source>
</evidence>
<accession>A0A8J8SVC8</accession>
<dbReference type="AlphaFoldDB" id="A0A8J8SVC8"/>
<dbReference type="EMBL" id="RRYP01024669">
    <property type="protein sequence ID" value="TNV72049.1"/>
    <property type="molecule type" value="Genomic_DNA"/>
</dbReference>